<dbReference type="SMART" id="SM00360">
    <property type="entry name" value="RRM"/>
    <property type="match status" value="2"/>
</dbReference>
<gene>
    <name evidence="4" type="ORF">DILT_LOCUS790</name>
</gene>
<dbReference type="Gene3D" id="3.30.70.330">
    <property type="match status" value="2"/>
</dbReference>
<dbReference type="PANTHER" id="PTHR11176:SF57">
    <property type="entry name" value="PROTEIN BOULE"/>
    <property type="match status" value="1"/>
</dbReference>
<evidence type="ECO:0000313" key="5">
    <source>
        <dbReference type="Proteomes" id="UP000281553"/>
    </source>
</evidence>
<protein>
    <recommendedName>
        <fullName evidence="3">RRM domain-containing protein</fullName>
    </recommendedName>
</protein>
<dbReference type="PROSITE" id="PS50102">
    <property type="entry name" value="RRM"/>
    <property type="match status" value="2"/>
</dbReference>
<evidence type="ECO:0000313" key="4">
    <source>
        <dbReference type="EMBL" id="VDK36641.1"/>
    </source>
</evidence>
<evidence type="ECO:0000256" key="1">
    <source>
        <dbReference type="ARBA" id="ARBA00022884"/>
    </source>
</evidence>
<dbReference type="PANTHER" id="PTHR11176">
    <property type="entry name" value="BOULE-RELATED"/>
    <property type="match status" value="1"/>
</dbReference>
<sequence>MPEAMNECDLRAYLSKFGLITEVFGPKDKMGSASVRRGFVTFLETDSVRRVLAVQPHLLCDQHVVVRLARRTQDNDILVTDRADDDLSQSDEDNDSTLASYDPTIFIGHLKKEITTPHLEAYFSQFGRVSKAVVVRDWATGISRGYGFVTFADCRAFNRGVLKACHFLHGCRLSVQLSVNRVPSRVDPGQTSFQLKCCFFDSFLIFRSAFFRAYHGCFSIKSQAFDQ</sequence>
<dbReference type="EMBL" id="UYRU01003897">
    <property type="protein sequence ID" value="VDK36641.1"/>
    <property type="molecule type" value="Genomic_DNA"/>
</dbReference>
<keyword evidence="1 2" id="KW-0694">RNA-binding</keyword>
<proteinExistence type="predicted"/>
<dbReference type="InterPro" id="IPR000504">
    <property type="entry name" value="RRM_dom"/>
</dbReference>
<dbReference type="AlphaFoldDB" id="A0A3P6QY77"/>
<name>A0A3P6QY77_DIBLA</name>
<dbReference type="Pfam" id="PF00076">
    <property type="entry name" value="RRM_1"/>
    <property type="match status" value="1"/>
</dbReference>
<feature type="domain" description="RRM" evidence="3">
    <location>
        <begin position="1"/>
        <end position="71"/>
    </location>
</feature>
<dbReference type="Proteomes" id="UP000281553">
    <property type="component" value="Unassembled WGS sequence"/>
</dbReference>
<evidence type="ECO:0000256" key="2">
    <source>
        <dbReference type="PROSITE-ProRule" id="PRU00176"/>
    </source>
</evidence>
<feature type="domain" description="RRM" evidence="3">
    <location>
        <begin position="103"/>
        <end position="180"/>
    </location>
</feature>
<dbReference type="OrthoDB" id="21467at2759"/>
<accession>A0A3P6QY77</accession>
<organism evidence="4 5">
    <name type="scientific">Dibothriocephalus latus</name>
    <name type="common">Fish tapeworm</name>
    <name type="synonym">Diphyllobothrium latum</name>
    <dbReference type="NCBI Taxonomy" id="60516"/>
    <lineage>
        <taxon>Eukaryota</taxon>
        <taxon>Metazoa</taxon>
        <taxon>Spiralia</taxon>
        <taxon>Lophotrochozoa</taxon>
        <taxon>Platyhelminthes</taxon>
        <taxon>Cestoda</taxon>
        <taxon>Eucestoda</taxon>
        <taxon>Diphyllobothriidea</taxon>
        <taxon>Diphyllobothriidae</taxon>
        <taxon>Dibothriocephalus</taxon>
    </lineage>
</organism>
<evidence type="ECO:0000259" key="3">
    <source>
        <dbReference type="PROSITE" id="PS50102"/>
    </source>
</evidence>
<dbReference type="GO" id="GO:0003723">
    <property type="term" value="F:RNA binding"/>
    <property type="evidence" value="ECO:0007669"/>
    <property type="project" value="UniProtKB-UniRule"/>
</dbReference>
<reference evidence="4 5" key="1">
    <citation type="submission" date="2018-11" db="EMBL/GenBank/DDBJ databases">
        <authorList>
            <consortium name="Pathogen Informatics"/>
        </authorList>
    </citation>
    <scope>NUCLEOTIDE SEQUENCE [LARGE SCALE GENOMIC DNA]</scope>
</reference>
<keyword evidence="5" id="KW-1185">Reference proteome</keyword>
<dbReference type="SUPFAM" id="SSF54928">
    <property type="entry name" value="RNA-binding domain, RBD"/>
    <property type="match status" value="2"/>
</dbReference>
<dbReference type="InterPro" id="IPR035979">
    <property type="entry name" value="RBD_domain_sf"/>
</dbReference>
<dbReference type="InterPro" id="IPR012677">
    <property type="entry name" value="Nucleotide-bd_a/b_plait_sf"/>
</dbReference>